<dbReference type="Proteomes" id="UP000011115">
    <property type="component" value="Unassembled WGS sequence"/>
</dbReference>
<dbReference type="EnsemblPlants" id="PGSC0003DMT400091239">
    <property type="protein sequence ID" value="PGSC0003DMT400091239"/>
    <property type="gene ID" value="PGSC0003DMG400040810"/>
</dbReference>
<protein>
    <submittedName>
        <fullName evidence="2">Uncharacterized protein</fullName>
    </submittedName>
</protein>
<evidence type="ECO:0000313" key="3">
    <source>
        <dbReference type="Proteomes" id="UP000011115"/>
    </source>
</evidence>
<dbReference type="InParanoid" id="M1DM56"/>
<sequence>MKNMSIVLKAKNEESKRHKSKSLEMKPSSSPSFQNPLKTQSKNKNGSFGDISRNRRSTRDSPFSVVHRRFAQSFNIAVFWVIGKHGTASRNFSVIRRLLHFSADLILSFRAQHTSNDPRAPPTVTSVFDLSEVLYKPLAFVIAFIIEKYRKI</sequence>
<feature type="compositionally biased region" description="Polar residues" evidence="1">
    <location>
        <begin position="27"/>
        <end position="46"/>
    </location>
</feature>
<proteinExistence type="predicted"/>
<reference evidence="2" key="2">
    <citation type="submission" date="2015-06" db="UniProtKB">
        <authorList>
            <consortium name="EnsemblPlants"/>
        </authorList>
    </citation>
    <scope>IDENTIFICATION</scope>
    <source>
        <strain evidence="2">DM1-3 516 R44</strain>
    </source>
</reference>
<dbReference type="Gramene" id="PGSC0003DMT400091239">
    <property type="protein sequence ID" value="PGSC0003DMT400091239"/>
    <property type="gene ID" value="PGSC0003DMG400040810"/>
</dbReference>
<organism evidence="2 3">
    <name type="scientific">Solanum tuberosum</name>
    <name type="common">Potato</name>
    <dbReference type="NCBI Taxonomy" id="4113"/>
    <lineage>
        <taxon>Eukaryota</taxon>
        <taxon>Viridiplantae</taxon>
        <taxon>Streptophyta</taxon>
        <taxon>Embryophyta</taxon>
        <taxon>Tracheophyta</taxon>
        <taxon>Spermatophyta</taxon>
        <taxon>Magnoliopsida</taxon>
        <taxon>eudicotyledons</taxon>
        <taxon>Gunneridae</taxon>
        <taxon>Pentapetalae</taxon>
        <taxon>asterids</taxon>
        <taxon>lamiids</taxon>
        <taxon>Solanales</taxon>
        <taxon>Solanaceae</taxon>
        <taxon>Solanoideae</taxon>
        <taxon>Solaneae</taxon>
        <taxon>Solanum</taxon>
    </lineage>
</organism>
<dbReference type="HOGENOM" id="CLU_1725520_0_0_1"/>
<dbReference type="PaxDb" id="4113-PGSC0003DMT400091239"/>
<evidence type="ECO:0000256" key="1">
    <source>
        <dbReference type="SAM" id="MobiDB-lite"/>
    </source>
</evidence>
<name>M1DM56_SOLTU</name>
<feature type="region of interest" description="Disordered" evidence="1">
    <location>
        <begin position="1"/>
        <end position="62"/>
    </location>
</feature>
<reference evidence="3" key="1">
    <citation type="journal article" date="2011" name="Nature">
        <title>Genome sequence and analysis of the tuber crop potato.</title>
        <authorList>
            <consortium name="The Potato Genome Sequencing Consortium"/>
        </authorList>
    </citation>
    <scope>NUCLEOTIDE SEQUENCE [LARGE SCALE GENOMIC DNA]</scope>
    <source>
        <strain evidence="3">cv. DM1-3 516 R44</strain>
    </source>
</reference>
<accession>M1DM56</accession>
<keyword evidence="3" id="KW-1185">Reference proteome</keyword>
<feature type="compositionally biased region" description="Basic and acidic residues" evidence="1">
    <location>
        <begin position="10"/>
        <end position="24"/>
    </location>
</feature>
<dbReference type="AlphaFoldDB" id="M1DM56"/>
<evidence type="ECO:0000313" key="2">
    <source>
        <dbReference type="EnsemblPlants" id="PGSC0003DMT400091239"/>
    </source>
</evidence>